<dbReference type="GeneID" id="139354571"/>
<dbReference type="Proteomes" id="UP001652628">
    <property type="component" value="Unplaced"/>
</dbReference>
<sequence length="148" mass="16534">MHLAWSHCQAVGIFPKHAAQPKAMRLEGVGAELGARFFCWYCKKSFNIMEHTECIHFLYLANGAHRNSLRAANGVHRNSLTKAGIVSDFLSLSSPKTTPIFGFKSRFIWELSGLRNQFHNLSQLPDSLDSRVVDSRLSNLCLSLSGLT</sequence>
<reference evidence="2" key="1">
    <citation type="submission" date="2025-08" db="UniProtKB">
        <authorList>
            <consortium name="RefSeq"/>
        </authorList>
    </citation>
    <scope>IDENTIFICATION</scope>
</reference>
<keyword evidence="1" id="KW-1185">Reference proteome</keyword>
<name>A0ABM4TY85_DROSZ</name>
<protein>
    <submittedName>
        <fullName evidence="2">Uncharacterized protein isoform X1</fullName>
    </submittedName>
</protein>
<accession>A0ABM4TY85</accession>
<dbReference type="RefSeq" id="XP_070854928.1">
    <property type="nucleotide sequence ID" value="XM_070998827.1"/>
</dbReference>
<organism evidence="1 2">
    <name type="scientific">Drosophila suzukii</name>
    <name type="common">Spotted-wing drosophila fruit fly</name>
    <dbReference type="NCBI Taxonomy" id="28584"/>
    <lineage>
        <taxon>Eukaryota</taxon>
        <taxon>Metazoa</taxon>
        <taxon>Ecdysozoa</taxon>
        <taxon>Arthropoda</taxon>
        <taxon>Hexapoda</taxon>
        <taxon>Insecta</taxon>
        <taxon>Pterygota</taxon>
        <taxon>Neoptera</taxon>
        <taxon>Endopterygota</taxon>
        <taxon>Diptera</taxon>
        <taxon>Brachycera</taxon>
        <taxon>Muscomorpha</taxon>
        <taxon>Ephydroidea</taxon>
        <taxon>Drosophilidae</taxon>
        <taxon>Drosophila</taxon>
        <taxon>Sophophora</taxon>
    </lineage>
</organism>
<proteinExistence type="predicted"/>
<evidence type="ECO:0000313" key="2">
    <source>
        <dbReference type="RefSeq" id="XP_070854928.1"/>
    </source>
</evidence>
<gene>
    <name evidence="2" type="primary">LOC139354571</name>
</gene>
<evidence type="ECO:0000313" key="1">
    <source>
        <dbReference type="Proteomes" id="UP001652628"/>
    </source>
</evidence>